<dbReference type="RefSeq" id="WP_118200340.1">
    <property type="nucleotide sequence ID" value="NZ_QRIE01000080.1"/>
</dbReference>
<gene>
    <name evidence="1" type="ORF">DW250_03410</name>
</gene>
<evidence type="ECO:0000313" key="1">
    <source>
        <dbReference type="EMBL" id="RHG68127.1"/>
    </source>
</evidence>
<accession>A0A3R6G2Q4</accession>
<dbReference type="EMBL" id="QRIN01000009">
    <property type="protein sequence ID" value="RHG68127.1"/>
    <property type="molecule type" value="Genomic_DNA"/>
</dbReference>
<reference evidence="1 2" key="1">
    <citation type="submission" date="2018-08" db="EMBL/GenBank/DDBJ databases">
        <title>A genome reference for cultivated species of the human gut microbiota.</title>
        <authorList>
            <person name="Zou Y."/>
            <person name="Xue W."/>
            <person name="Luo G."/>
        </authorList>
    </citation>
    <scope>NUCLEOTIDE SEQUENCE [LARGE SCALE GENOMIC DNA]</scope>
    <source>
        <strain evidence="1 2">AM22-1</strain>
    </source>
</reference>
<dbReference type="Proteomes" id="UP000286501">
    <property type="component" value="Unassembled WGS sequence"/>
</dbReference>
<protein>
    <submittedName>
        <fullName evidence="1">Uncharacterized protein</fullName>
    </submittedName>
</protein>
<organism evidence="1 2">
    <name type="scientific">Segatella copri</name>
    <dbReference type="NCBI Taxonomy" id="165179"/>
    <lineage>
        <taxon>Bacteria</taxon>
        <taxon>Pseudomonadati</taxon>
        <taxon>Bacteroidota</taxon>
        <taxon>Bacteroidia</taxon>
        <taxon>Bacteroidales</taxon>
        <taxon>Prevotellaceae</taxon>
        <taxon>Segatella</taxon>
    </lineage>
</organism>
<dbReference type="AlphaFoldDB" id="A0A3R6G2Q4"/>
<evidence type="ECO:0000313" key="2">
    <source>
        <dbReference type="Proteomes" id="UP000286501"/>
    </source>
</evidence>
<comment type="caution">
    <text evidence="1">The sequence shown here is derived from an EMBL/GenBank/DDBJ whole genome shotgun (WGS) entry which is preliminary data.</text>
</comment>
<sequence length="297" mass="34895">MKKIVNTFTKIFVRDGKRHRIVAVASLGDECRNNICTFSITGQIDIFCFGSWHCKTCGCITDEICKFFPELKPFVNLHMCNYKGQPFYTVDNGIYYVSQSKEIAMRNLRITEDEYGALLPAAELNDKDYFVYKLFQLGIVKRWKSEADKFIEFLLRQGGEWENPYTISDERPTIKLTGGIRALVESRLKKGYYTKENIDKILQQRRAEEISKKRQSIIEEYYKKTEKARNERDVMLYILDHGLSIGNVIYYDYNNTVKFNWLDYKEQITKEQFDNFIGNLDPSKLPEGIKFSIDIKK</sequence>
<proteinExistence type="predicted"/>
<name>A0A3R6G2Q4_9BACT</name>